<dbReference type="PANTHER" id="PTHR43133:SF52">
    <property type="entry name" value="ECF RNA POLYMERASE SIGMA FACTOR SIGL"/>
    <property type="match status" value="1"/>
</dbReference>
<organism evidence="10 11">
    <name type="scientific">Nonomuraea longispora</name>
    <dbReference type="NCBI Taxonomy" id="1848320"/>
    <lineage>
        <taxon>Bacteria</taxon>
        <taxon>Bacillati</taxon>
        <taxon>Actinomycetota</taxon>
        <taxon>Actinomycetes</taxon>
        <taxon>Streptosporangiales</taxon>
        <taxon>Streptosporangiaceae</taxon>
        <taxon>Nonomuraea</taxon>
    </lineage>
</organism>
<dbReference type="SUPFAM" id="SSF88659">
    <property type="entry name" value="Sigma3 and sigma4 domains of RNA polymerase sigma factors"/>
    <property type="match status" value="1"/>
</dbReference>
<dbReference type="GO" id="GO:0016987">
    <property type="term" value="F:sigma factor activity"/>
    <property type="evidence" value="ECO:0007669"/>
    <property type="project" value="UniProtKB-KW"/>
</dbReference>
<evidence type="ECO:0000313" key="10">
    <source>
        <dbReference type="EMBL" id="TDC11250.1"/>
    </source>
</evidence>
<gene>
    <name evidence="10" type="ORF">E1267_00850</name>
</gene>
<keyword evidence="4 6" id="KW-0238">DNA-binding</keyword>
<dbReference type="PANTHER" id="PTHR43133">
    <property type="entry name" value="RNA POLYMERASE ECF-TYPE SIGMA FACTO"/>
    <property type="match status" value="1"/>
</dbReference>
<evidence type="ECO:0000256" key="3">
    <source>
        <dbReference type="ARBA" id="ARBA00023082"/>
    </source>
</evidence>
<evidence type="ECO:0000256" key="6">
    <source>
        <dbReference type="RuleBase" id="RU000716"/>
    </source>
</evidence>
<protein>
    <recommendedName>
        <fullName evidence="6">RNA polymerase sigma factor</fullName>
    </recommendedName>
</protein>
<proteinExistence type="inferred from homology"/>
<feature type="region of interest" description="Disordered" evidence="7">
    <location>
        <begin position="29"/>
        <end position="56"/>
    </location>
</feature>
<dbReference type="GO" id="GO:0006352">
    <property type="term" value="P:DNA-templated transcription initiation"/>
    <property type="evidence" value="ECO:0007669"/>
    <property type="project" value="InterPro"/>
</dbReference>
<dbReference type="InterPro" id="IPR007627">
    <property type="entry name" value="RNA_pol_sigma70_r2"/>
</dbReference>
<dbReference type="InterPro" id="IPR007630">
    <property type="entry name" value="RNA_pol_sigma70_r4"/>
</dbReference>
<keyword evidence="3 6" id="KW-0731">Sigma factor</keyword>
<dbReference type="Pfam" id="PF04545">
    <property type="entry name" value="Sigma70_r4"/>
    <property type="match status" value="1"/>
</dbReference>
<dbReference type="GO" id="GO:0003677">
    <property type="term" value="F:DNA binding"/>
    <property type="evidence" value="ECO:0007669"/>
    <property type="project" value="UniProtKB-KW"/>
</dbReference>
<comment type="caution">
    <text evidence="10">The sequence shown here is derived from an EMBL/GenBank/DDBJ whole genome shotgun (WGS) entry which is preliminary data.</text>
</comment>
<evidence type="ECO:0000256" key="5">
    <source>
        <dbReference type="ARBA" id="ARBA00023163"/>
    </source>
</evidence>
<dbReference type="PROSITE" id="PS01063">
    <property type="entry name" value="SIGMA70_ECF"/>
    <property type="match status" value="1"/>
</dbReference>
<dbReference type="CDD" id="cd06171">
    <property type="entry name" value="Sigma70_r4"/>
    <property type="match status" value="1"/>
</dbReference>
<dbReference type="Gene3D" id="1.10.1740.10">
    <property type="match status" value="1"/>
</dbReference>
<accession>A0A4R4NT99</accession>
<feature type="compositionally biased region" description="Basic and acidic residues" evidence="7">
    <location>
        <begin position="29"/>
        <end position="40"/>
    </location>
</feature>
<dbReference type="AlphaFoldDB" id="A0A4R4NT99"/>
<dbReference type="SUPFAM" id="SSF88946">
    <property type="entry name" value="Sigma2 domain of RNA polymerase sigma factors"/>
    <property type="match status" value="1"/>
</dbReference>
<evidence type="ECO:0000259" key="9">
    <source>
        <dbReference type="Pfam" id="PF04545"/>
    </source>
</evidence>
<feature type="domain" description="RNA polymerase sigma-70 region 4" evidence="9">
    <location>
        <begin position="167"/>
        <end position="215"/>
    </location>
</feature>
<comment type="similarity">
    <text evidence="1 6">Belongs to the sigma-70 factor family. ECF subfamily.</text>
</comment>
<dbReference type="NCBIfam" id="TIGR02937">
    <property type="entry name" value="sigma70-ECF"/>
    <property type="match status" value="1"/>
</dbReference>
<sequence length="225" mass="25205">MRISTYPPPSAEGALPMGRPRLRHWLRRVRPDDPVGDRTGDPMGDGVAPHEVPDDEVPDDEVVVSALYREYHRPLLAFVIRLTAGDRQWAEDVVQETMIRAWRSAERLDPDAVSLMPWLATVARRIVIDDRRRRDARPQESGDGQLESMSVPDGMEGLLHQVVVAEALKALSPAHREILNETILRDRSVNDAARTLGIPVGTVKSRVYYAVRALRVALEERGVTA</sequence>
<dbReference type="InterPro" id="IPR013325">
    <property type="entry name" value="RNA_pol_sigma_r2"/>
</dbReference>
<evidence type="ECO:0000313" key="11">
    <source>
        <dbReference type="Proteomes" id="UP000295157"/>
    </source>
</evidence>
<dbReference type="InterPro" id="IPR013324">
    <property type="entry name" value="RNA_pol_sigma_r3/r4-like"/>
</dbReference>
<dbReference type="EMBL" id="SMJZ01000002">
    <property type="protein sequence ID" value="TDC11250.1"/>
    <property type="molecule type" value="Genomic_DNA"/>
</dbReference>
<dbReference type="InterPro" id="IPR036388">
    <property type="entry name" value="WH-like_DNA-bd_sf"/>
</dbReference>
<feature type="domain" description="RNA polymerase sigma-70 region 2" evidence="8">
    <location>
        <begin position="67"/>
        <end position="135"/>
    </location>
</feature>
<dbReference type="InterPro" id="IPR000838">
    <property type="entry name" value="RNA_pol_sigma70_ECF_CS"/>
</dbReference>
<dbReference type="Proteomes" id="UP000295157">
    <property type="component" value="Unassembled WGS sequence"/>
</dbReference>
<dbReference type="InterPro" id="IPR014284">
    <property type="entry name" value="RNA_pol_sigma-70_dom"/>
</dbReference>
<keyword evidence="2 6" id="KW-0805">Transcription regulation</keyword>
<dbReference type="OrthoDB" id="9811152at2"/>
<dbReference type="InterPro" id="IPR039425">
    <property type="entry name" value="RNA_pol_sigma-70-like"/>
</dbReference>
<evidence type="ECO:0000256" key="4">
    <source>
        <dbReference type="ARBA" id="ARBA00023125"/>
    </source>
</evidence>
<reference evidence="10 11" key="1">
    <citation type="submission" date="2019-02" db="EMBL/GenBank/DDBJ databases">
        <title>Draft genome sequences of novel Actinobacteria.</title>
        <authorList>
            <person name="Sahin N."/>
            <person name="Ay H."/>
            <person name="Saygin H."/>
        </authorList>
    </citation>
    <scope>NUCLEOTIDE SEQUENCE [LARGE SCALE GENOMIC DNA]</scope>
    <source>
        <strain evidence="10 11">KC201</strain>
    </source>
</reference>
<dbReference type="Gene3D" id="1.10.10.10">
    <property type="entry name" value="Winged helix-like DNA-binding domain superfamily/Winged helix DNA-binding domain"/>
    <property type="match status" value="1"/>
</dbReference>
<keyword evidence="5 6" id="KW-0804">Transcription</keyword>
<evidence type="ECO:0000256" key="2">
    <source>
        <dbReference type="ARBA" id="ARBA00023015"/>
    </source>
</evidence>
<keyword evidence="11" id="KW-1185">Reference proteome</keyword>
<dbReference type="Pfam" id="PF04542">
    <property type="entry name" value="Sigma70_r2"/>
    <property type="match status" value="1"/>
</dbReference>
<evidence type="ECO:0000256" key="7">
    <source>
        <dbReference type="SAM" id="MobiDB-lite"/>
    </source>
</evidence>
<evidence type="ECO:0000259" key="8">
    <source>
        <dbReference type="Pfam" id="PF04542"/>
    </source>
</evidence>
<evidence type="ECO:0000256" key="1">
    <source>
        <dbReference type="ARBA" id="ARBA00010641"/>
    </source>
</evidence>
<name>A0A4R4NT99_9ACTN</name>